<dbReference type="PIRSF" id="PIRSF000349">
    <property type="entry name" value="SODismutase"/>
    <property type="match status" value="1"/>
</dbReference>
<accession>Q96W28</accession>
<feature type="domain" description="Manganese/iron superoxide dismutase C-terminal" evidence="11">
    <location>
        <begin position="97"/>
        <end position="196"/>
    </location>
</feature>
<dbReference type="SUPFAM" id="SSF46609">
    <property type="entry name" value="Fe,Mn superoxide dismutase (SOD), N-terminal domain"/>
    <property type="match status" value="1"/>
</dbReference>
<evidence type="ECO:0000256" key="1">
    <source>
        <dbReference type="ARBA" id="ARBA00001936"/>
    </source>
</evidence>
<dbReference type="InterPro" id="IPR019833">
    <property type="entry name" value="Mn/Fe_SOD_BS"/>
</dbReference>
<protein>
    <recommendedName>
        <fullName evidence="9">Superoxide dismutase</fullName>
        <ecNumber evidence="9">1.15.1.1</ecNumber>
    </recommendedName>
</protein>
<comment type="function">
    <text evidence="9">Destroys radicals which are normally produced within the cells and which are toxic to biological systems.</text>
</comment>
<dbReference type="Gene3D" id="3.55.40.20">
    <property type="entry name" value="Iron/manganese superoxide dismutase, C-terminal domain"/>
    <property type="match status" value="1"/>
</dbReference>
<keyword evidence="4" id="KW-0049">Antioxidant</keyword>
<gene>
    <name evidence="12" type="primary">MNSOD1</name>
</gene>
<dbReference type="PRINTS" id="PR01703">
    <property type="entry name" value="MNSODISMTASE"/>
</dbReference>
<dbReference type="InterPro" id="IPR036314">
    <property type="entry name" value="SOD_C_sf"/>
</dbReference>
<dbReference type="PANTHER" id="PTHR11404:SF6">
    <property type="entry name" value="SUPEROXIDE DISMUTASE [MN], MITOCHONDRIAL"/>
    <property type="match status" value="1"/>
</dbReference>
<keyword evidence="6" id="KW-0464">Manganese</keyword>
<dbReference type="EMBL" id="AF388395">
    <property type="protein sequence ID" value="AAK82369.1"/>
    <property type="molecule type" value="Genomic_DNA"/>
</dbReference>
<dbReference type="InterPro" id="IPR050265">
    <property type="entry name" value="Fe/Mn_Superoxide_Dismutase"/>
</dbReference>
<evidence type="ECO:0000259" key="11">
    <source>
        <dbReference type="Pfam" id="PF02777"/>
    </source>
</evidence>
<dbReference type="Gene3D" id="1.10.287.990">
    <property type="entry name" value="Fe,Mn superoxide dismutase (SOD) domain"/>
    <property type="match status" value="1"/>
</dbReference>
<dbReference type="EC" id="1.15.1.1" evidence="9"/>
<dbReference type="SUPFAM" id="SSF54719">
    <property type="entry name" value="Fe,Mn superoxide dismutase (SOD), C-terminal domain"/>
    <property type="match status" value="1"/>
</dbReference>
<dbReference type="VEuPathDB" id="FungiDB:AGR57_14751"/>
<comment type="catalytic activity">
    <reaction evidence="7 9">
        <text>2 superoxide + 2 H(+) = H2O2 + O2</text>
        <dbReference type="Rhea" id="RHEA:20696"/>
        <dbReference type="ChEBI" id="CHEBI:15378"/>
        <dbReference type="ChEBI" id="CHEBI:15379"/>
        <dbReference type="ChEBI" id="CHEBI:16240"/>
        <dbReference type="ChEBI" id="CHEBI:18421"/>
        <dbReference type="EC" id="1.15.1.1"/>
    </reaction>
</comment>
<dbReference type="InterPro" id="IPR036324">
    <property type="entry name" value="Mn/Fe_SOD_N_sf"/>
</dbReference>
<organism evidence="12">
    <name type="scientific">Phanerodontia chrysosporium</name>
    <name type="common">White-rot fungus</name>
    <name type="synonym">Sporotrichum pruinosum</name>
    <dbReference type="NCBI Taxonomy" id="2822231"/>
    <lineage>
        <taxon>Eukaryota</taxon>
        <taxon>Fungi</taxon>
        <taxon>Dikarya</taxon>
        <taxon>Basidiomycota</taxon>
        <taxon>Agaricomycotina</taxon>
        <taxon>Agaricomycetes</taxon>
        <taxon>Polyporales</taxon>
        <taxon>Phanerochaetaceae</taxon>
        <taxon>Phanerodontia</taxon>
    </lineage>
</organism>
<dbReference type="Pfam" id="PF02777">
    <property type="entry name" value="Sod_Fe_C"/>
    <property type="match status" value="1"/>
</dbReference>
<feature type="binding site" evidence="8">
    <location>
        <position position="163"/>
    </location>
    <ligand>
        <name>Mn(2+)</name>
        <dbReference type="ChEBI" id="CHEBI:29035"/>
    </ligand>
</feature>
<evidence type="ECO:0000256" key="2">
    <source>
        <dbReference type="ARBA" id="ARBA00008714"/>
    </source>
</evidence>
<dbReference type="PANTHER" id="PTHR11404">
    <property type="entry name" value="SUPEROXIDE DISMUTASE 2"/>
    <property type="match status" value="1"/>
</dbReference>
<reference evidence="12" key="1">
    <citation type="journal article" date="2002" name="Enzyme Microb. Technol.">
        <title>Manganese-containing superoxide dismutase from the white-rot fungus Phanerochaete chrysosporium: its function, expression and gene structure.</title>
        <authorList>
            <person name="Belinky P.A."/>
            <person name="Goldberg D."/>
            <person name="Krinfeld B."/>
            <person name="Burger M."/>
            <person name="Rothschild N."/>
            <person name="Cogan U."/>
            <person name="Dosoretz C.G."/>
        </authorList>
    </citation>
    <scope>NUCLEOTIDE SEQUENCE</scope>
    <source>
        <strain evidence="12">BKM-F-1767</strain>
    </source>
</reference>
<name>Q96W28_PHACH</name>
<evidence type="ECO:0000259" key="10">
    <source>
        <dbReference type="Pfam" id="PF00081"/>
    </source>
</evidence>
<feature type="binding site" evidence="8">
    <location>
        <position position="74"/>
    </location>
    <ligand>
        <name>Mn(2+)</name>
        <dbReference type="ChEBI" id="CHEBI:29035"/>
    </ligand>
</feature>
<evidence type="ECO:0000256" key="9">
    <source>
        <dbReference type="RuleBase" id="RU000414"/>
    </source>
</evidence>
<feature type="binding site" evidence="8">
    <location>
        <position position="167"/>
    </location>
    <ligand>
        <name>Mn(2+)</name>
        <dbReference type="ChEBI" id="CHEBI:29035"/>
    </ligand>
</feature>
<feature type="binding site" evidence="8">
    <location>
        <position position="29"/>
    </location>
    <ligand>
        <name>Mn(2+)</name>
        <dbReference type="ChEBI" id="CHEBI:29035"/>
    </ligand>
</feature>
<evidence type="ECO:0000256" key="7">
    <source>
        <dbReference type="ARBA" id="ARBA00049204"/>
    </source>
</evidence>
<evidence type="ECO:0000256" key="8">
    <source>
        <dbReference type="PIRSR" id="PIRSR000349-1"/>
    </source>
</evidence>
<dbReference type="FunFam" id="3.55.40.20:FF:000002">
    <property type="entry name" value="Superoxide dismutase"/>
    <property type="match status" value="1"/>
</dbReference>
<evidence type="ECO:0000256" key="6">
    <source>
        <dbReference type="ARBA" id="ARBA00023211"/>
    </source>
</evidence>
<keyword evidence="3 8" id="KW-0479">Metal-binding</keyword>
<dbReference type="InterPro" id="IPR019831">
    <property type="entry name" value="Mn/Fe_SOD_N"/>
</dbReference>
<dbReference type="InterPro" id="IPR001189">
    <property type="entry name" value="Mn/Fe_SOD"/>
</dbReference>
<dbReference type="GO" id="GO:0005739">
    <property type="term" value="C:mitochondrion"/>
    <property type="evidence" value="ECO:0007669"/>
    <property type="project" value="TreeGrafter"/>
</dbReference>
<dbReference type="OMA" id="HQTYVTA"/>
<dbReference type="GO" id="GO:0030145">
    <property type="term" value="F:manganese ion binding"/>
    <property type="evidence" value="ECO:0007669"/>
    <property type="project" value="TreeGrafter"/>
</dbReference>
<evidence type="ECO:0000256" key="4">
    <source>
        <dbReference type="ARBA" id="ARBA00022862"/>
    </source>
</evidence>
<keyword evidence="5 9" id="KW-0560">Oxidoreductase</keyword>
<evidence type="ECO:0000313" key="12">
    <source>
        <dbReference type="EMBL" id="AAK82369.1"/>
    </source>
</evidence>
<dbReference type="InterPro" id="IPR019832">
    <property type="entry name" value="Mn/Fe_SOD_C"/>
</dbReference>
<dbReference type="Pfam" id="PF00081">
    <property type="entry name" value="Sod_Fe_N"/>
    <property type="match status" value="1"/>
</dbReference>
<comment type="cofactor">
    <cofactor evidence="1">
        <name>Mn(2+)</name>
        <dbReference type="ChEBI" id="CHEBI:29035"/>
    </cofactor>
</comment>
<dbReference type="AlphaFoldDB" id="Q96W28"/>
<dbReference type="FunFam" id="1.10.287.990:FF:000001">
    <property type="entry name" value="Superoxide dismutase"/>
    <property type="match status" value="1"/>
</dbReference>
<proteinExistence type="inferred from homology"/>
<dbReference type="GO" id="GO:0004784">
    <property type="term" value="F:superoxide dismutase activity"/>
    <property type="evidence" value="ECO:0007669"/>
    <property type="project" value="UniProtKB-EC"/>
</dbReference>
<sequence length="206" mass="22860">MSGQHTLPDLPYAYDALEPFISRQIMELHHKKHHQTYVNALNAAEQAYAKASTPKERIALQAALKFNGGGHINHSLFWKNLAPAASEGKGNGGVLHDGPLKKAILESFGSFENFKKEFNTTTAAIQGSGWGWLGYNPSSKRVELATTANQDPLLTHVPLIGVDIWEHAFYLQYLNVKADYLNAIWNVINFEEAEKRYLEAVGGAKL</sequence>
<dbReference type="SMR" id="Q96W28"/>
<evidence type="ECO:0000256" key="5">
    <source>
        <dbReference type="ARBA" id="ARBA00023002"/>
    </source>
</evidence>
<feature type="domain" description="Manganese/iron superoxide dismutase N-terminal" evidence="10">
    <location>
        <begin position="4"/>
        <end position="82"/>
    </location>
</feature>
<comment type="similarity">
    <text evidence="2 9">Belongs to the iron/manganese superoxide dismutase family.</text>
</comment>
<dbReference type="PROSITE" id="PS00088">
    <property type="entry name" value="SOD_MN"/>
    <property type="match status" value="1"/>
</dbReference>
<evidence type="ECO:0000256" key="3">
    <source>
        <dbReference type="ARBA" id="ARBA00022723"/>
    </source>
</evidence>